<accession>A0A2Z3GZS0</accession>
<dbReference type="InterPro" id="IPR032710">
    <property type="entry name" value="NTF2-like_dom_sf"/>
</dbReference>
<dbReference type="Proteomes" id="UP000245802">
    <property type="component" value="Chromosome"/>
</dbReference>
<name>A0A2Z3GZS0_9BACT</name>
<dbReference type="SUPFAM" id="SSF54427">
    <property type="entry name" value="NTF2-like"/>
    <property type="match status" value="1"/>
</dbReference>
<dbReference type="AlphaFoldDB" id="A0A2Z3GZS0"/>
<evidence type="ECO:0000313" key="1">
    <source>
        <dbReference type="EMBL" id="AWM37552.1"/>
    </source>
</evidence>
<reference evidence="1 2" key="1">
    <citation type="submission" date="2018-01" db="EMBL/GenBank/DDBJ databases">
        <title>G. obscuriglobus.</title>
        <authorList>
            <person name="Franke J."/>
            <person name="Blomberg W."/>
            <person name="Selmecki A."/>
        </authorList>
    </citation>
    <scope>NUCLEOTIDE SEQUENCE [LARGE SCALE GENOMIC DNA]</scope>
    <source>
        <strain evidence="1 2">DSM 5831</strain>
    </source>
</reference>
<dbReference type="RefSeq" id="WP_010052548.1">
    <property type="nucleotide sequence ID" value="NZ_CP025958.1"/>
</dbReference>
<proteinExistence type="predicted"/>
<sequence length="125" mass="13695">MSPLPEAATDAELVALVDRWVGLLEQGDYEAANELIPPDEGRWAPNRVRWAIEGSGGRATVAGESRGLPQRRVVDRWEAADGSDAVGEIWYDLNIDGVASDLTATFWLVRVQGGQVVRLKDIHVM</sequence>
<keyword evidence="2" id="KW-1185">Reference proteome</keyword>
<gene>
    <name evidence="1" type="ORF">C1280_11375</name>
</gene>
<evidence type="ECO:0000313" key="2">
    <source>
        <dbReference type="Proteomes" id="UP000245802"/>
    </source>
</evidence>
<protein>
    <recommendedName>
        <fullName evidence="3">Nuclear transport factor 2 family protein</fullName>
    </recommendedName>
</protein>
<dbReference type="KEGG" id="gog:C1280_11375"/>
<evidence type="ECO:0008006" key="3">
    <source>
        <dbReference type="Google" id="ProtNLM"/>
    </source>
</evidence>
<organism evidence="1 2">
    <name type="scientific">Gemmata obscuriglobus</name>
    <dbReference type="NCBI Taxonomy" id="114"/>
    <lineage>
        <taxon>Bacteria</taxon>
        <taxon>Pseudomonadati</taxon>
        <taxon>Planctomycetota</taxon>
        <taxon>Planctomycetia</taxon>
        <taxon>Gemmatales</taxon>
        <taxon>Gemmataceae</taxon>
        <taxon>Gemmata</taxon>
    </lineage>
</organism>
<dbReference type="OrthoDB" id="8907115at2"/>
<dbReference type="EMBL" id="CP025958">
    <property type="protein sequence ID" value="AWM37552.1"/>
    <property type="molecule type" value="Genomic_DNA"/>
</dbReference>